<dbReference type="EMBL" id="QNRR01000007">
    <property type="protein sequence ID" value="RBP41264.1"/>
    <property type="molecule type" value="Genomic_DNA"/>
</dbReference>
<dbReference type="RefSeq" id="WP_113959909.1">
    <property type="nucleotide sequence ID" value="NZ_QNRR01000007.1"/>
</dbReference>
<evidence type="ECO:0000259" key="2">
    <source>
        <dbReference type="PROSITE" id="PS50125"/>
    </source>
</evidence>
<dbReference type="Pfam" id="PF00498">
    <property type="entry name" value="FHA"/>
    <property type="match status" value="1"/>
</dbReference>
<dbReference type="CDD" id="cd07302">
    <property type="entry name" value="CHD"/>
    <property type="match status" value="1"/>
</dbReference>
<dbReference type="OrthoDB" id="9816434at2"/>
<keyword evidence="4" id="KW-1185">Reference proteome</keyword>
<accession>A0A366HFD2</accession>
<dbReference type="GO" id="GO:0004016">
    <property type="term" value="F:adenylate cyclase activity"/>
    <property type="evidence" value="ECO:0007669"/>
    <property type="project" value="UniProtKB-ARBA"/>
</dbReference>
<protein>
    <submittedName>
        <fullName evidence="3">Adenylate cyclase</fullName>
    </submittedName>
</protein>
<evidence type="ECO:0000313" key="4">
    <source>
        <dbReference type="Proteomes" id="UP000253426"/>
    </source>
</evidence>
<dbReference type="Gene3D" id="3.30.70.1230">
    <property type="entry name" value="Nucleotide cyclase"/>
    <property type="match status" value="1"/>
</dbReference>
<comment type="caution">
    <text evidence="3">The sequence shown here is derived from an EMBL/GenBank/DDBJ whole genome shotgun (WGS) entry which is preliminary data.</text>
</comment>
<dbReference type="Gene3D" id="2.60.200.20">
    <property type="match status" value="1"/>
</dbReference>
<gene>
    <name evidence="3" type="ORF">DES53_10795</name>
</gene>
<evidence type="ECO:0000313" key="3">
    <source>
        <dbReference type="EMBL" id="RBP41264.1"/>
    </source>
</evidence>
<dbReference type="InterPro" id="IPR050697">
    <property type="entry name" value="Adenylyl/Guanylyl_Cyclase_3/4"/>
</dbReference>
<dbReference type="SMART" id="SM00240">
    <property type="entry name" value="FHA"/>
    <property type="match status" value="1"/>
</dbReference>
<dbReference type="Proteomes" id="UP000253426">
    <property type="component" value="Unassembled WGS sequence"/>
</dbReference>
<feature type="domain" description="Guanylate cyclase" evidence="2">
    <location>
        <begin position="125"/>
        <end position="256"/>
    </location>
</feature>
<organism evidence="3 4">
    <name type="scientific">Roseimicrobium gellanilyticum</name>
    <dbReference type="NCBI Taxonomy" id="748857"/>
    <lineage>
        <taxon>Bacteria</taxon>
        <taxon>Pseudomonadati</taxon>
        <taxon>Verrucomicrobiota</taxon>
        <taxon>Verrucomicrobiia</taxon>
        <taxon>Verrucomicrobiales</taxon>
        <taxon>Verrucomicrobiaceae</taxon>
        <taxon>Roseimicrobium</taxon>
    </lineage>
</organism>
<dbReference type="InterPro" id="IPR008984">
    <property type="entry name" value="SMAD_FHA_dom_sf"/>
</dbReference>
<dbReference type="CDD" id="cd00060">
    <property type="entry name" value="FHA"/>
    <property type="match status" value="1"/>
</dbReference>
<sequence>MGAFLRSLAGENTFELDDFNLVGRGEEATIRLGDAGVSRQHATIRREGVHYWLVDLGSANGSYVNDVALTTARVLRDGDRLQFGSAIYLFDQSESTISNHDTTMVGMKTQVLRRAPVPVKTAQATLLVGDLKGFTQLGAQLSAEQLADVLREWYADCNAIMKRSGAMIDKFIGDCVFAYWPGIELDIRSRAVEAARQLRQTELDASSPTRKMLRETRNIVLDCRIGLHLGEVAFGAMGKGINTALGDAVNLAFRIEGLTRQTNKAVLVSAAFLNGWEAGATQFESCGPHEVKGHPDKVEVFSLKD</sequence>
<name>A0A366HFD2_9BACT</name>
<dbReference type="SUPFAM" id="SSF49879">
    <property type="entry name" value="SMAD/FHA domain"/>
    <property type="match status" value="1"/>
</dbReference>
<dbReference type="GO" id="GO:0035556">
    <property type="term" value="P:intracellular signal transduction"/>
    <property type="evidence" value="ECO:0007669"/>
    <property type="project" value="InterPro"/>
</dbReference>
<proteinExistence type="predicted"/>
<dbReference type="GO" id="GO:0009190">
    <property type="term" value="P:cyclic nucleotide biosynthetic process"/>
    <property type="evidence" value="ECO:0007669"/>
    <property type="project" value="InterPro"/>
</dbReference>
<dbReference type="SMART" id="SM00044">
    <property type="entry name" value="CYCc"/>
    <property type="match status" value="1"/>
</dbReference>
<dbReference type="SUPFAM" id="SSF55073">
    <property type="entry name" value="Nucleotide cyclase"/>
    <property type="match status" value="1"/>
</dbReference>
<dbReference type="InterPro" id="IPR001054">
    <property type="entry name" value="A/G_cyclase"/>
</dbReference>
<dbReference type="InterPro" id="IPR000253">
    <property type="entry name" value="FHA_dom"/>
</dbReference>
<dbReference type="PANTHER" id="PTHR43081:SF1">
    <property type="entry name" value="ADENYLATE CYCLASE, TERMINAL-DIFFERENTIATION SPECIFIC"/>
    <property type="match status" value="1"/>
</dbReference>
<feature type="domain" description="FHA" evidence="1">
    <location>
        <begin position="20"/>
        <end position="69"/>
    </location>
</feature>
<dbReference type="InterPro" id="IPR029787">
    <property type="entry name" value="Nucleotide_cyclase"/>
</dbReference>
<dbReference type="AlphaFoldDB" id="A0A366HFD2"/>
<dbReference type="PROSITE" id="PS50006">
    <property type="entry name" value="FHA_DOMAIN"/>
    <property type="match status" value="1"/>
</dbReference>
<evidence type="ECO:0000259" key="1">
    <source>
        <dbReference type="PROSITE" id="PS50006"/>
    </source>
</evidence>
<dbReference type="PANTHER" id="PTHR43081">
    <property type="entry name" value="ADENYLATE CYCLASE, TERMINAL-DIFFERENTIATION SPECIFIC-RELATED"/>
    <property type="match status" value="1"/>
</dbReference>
<reference evidence="3 4" key="1">
    <citation type="submission" date="2018-06" db="EMBL/GenBank/DDBJ databases">
        <title>Genomic Encyclopedia of Type Strains, Phase IV (KMG-IV): sequencing the most valuable type-strain genomes for metagenomic binning, comparative biology and taxonomic classification.</title>
        <authorList>
            <person name="Goeker M."/>
        </authorList>
    </citation>
    <scope>NUCLEOTIDE SEQUENCE [LARGE SCALE GENOMIC DNA]</scope>
    <source>
        <strain evidence="3 4">DSM 25532</strain>
    </source>
</reference>
<dbReference type="PROSITE" id="PS50125">
    <property type="entry name" value="GUANYLATE_CYCLASE_2"/>
    <property type="match status" value="1"/>
</dbReference>
<dbReference type="Pfam" id="PF00211">
    <property type="entry name" value="Guanylate_cyc"/>
    <property type="match status" value="1"/>
</dbReference>